<name>A0A7W7B663_9SPHN</name>
<evidence type="ECO:0000313" key="2">
    <source>
        <dbReference type="EMBL" id="MBB4633617.1"/>
    </source>
</evidence>
<accession>A0A7W7B663</accession>
<comment type="caution">
    <text evidence="2">The sequence shown here is derived from an EMBL/GenBank/DDBJ whole genome shotgun (WGS) entry which is preliminary data.</text>
</comment>
<evidence type="ECO:0000313" key="3">
    <source>
        <dbReference type="Proteomes" id="UP000566324"/>
    </source>
</evidence>
<dbReference type="Proteomes" id="UP000566324">
    <property type="component" value="Unassembled WGS sequence"/>
</dbReference>
<dbReference type="GO" id="GO:0043165">
    <property type="term" value="P:Gram-negative-bacterium-type cell outer membrane assembly"/>
    <property type="evidence" value="ECO:0007669"/>
    <property type="project" value="InterPro"/>
</dbReference>
<reference evidence="2 3" key="1">
    <citation type="submission" date="2020-08" db="EMBL/GenBank/DDBJ databases">
        <title>Genomic Encyclopedia of Type Strains, Phase IV (KMG-IV): sequencing the most valuable type-strain genomes for metagenomic binning, comparative biology and taxonomic classification.</title>
        <authorList>
            <person name="Goeker M."/>
        </authorList>
    </citation>
    <scope>NUCLEOTIDE SEQUENCE [LARGE SCALE GENOMIC DNA]</scope>
    <source>
        <strain evidence="2 3">DSM 17328</strain>
    </source>
</reference>
<dbReference type="Pfam" id="PF04390">
    <property type="entry name" value="LptE"/>
    <property type="match status" value="1"/>
</dbReference>
<gene>
    <name evidence="2" type="ORF">GGQ98_003263</name>
</gene>
<dbReference type="InterPro" id="IPR007485">
    <property type="entry name" value="LPS_assembly_LptE"/>
</dbReference>
<proteinExistence type="predicted"/>
<organism evidence="2 3">
    <name type="scientific">Sphingosinicella soli</name>
    <dbReference type="NCBI Taxonomy" id="333708"/>
    <lineage>
        <taxon>Bacteria</taxon>
        <taxon>Pseudomonadati</taxon>
        <taxon>Pseudomonadota</taxon>
        <taxon>Alphaproteobacteria</taxon>
        <taxon>Sphingomonadales</taxon>
        <taxon>Sphingosinicellaceae</taxon>
        <taxon>Sphingosinicella</taxon>
    </lineage>
</organism>
<evidence type="ECO:0000256" key="1">
    <source>
        <dbReference type="SAM" id="SignalP"/>
    </source>
</evidence>
<dbReference type="PROSITE" id="PS51257">
    <property type="entry name" value="PROKAR_LIPOPROTEIN"/>
    <property type="match status" value="1"/>
</dbReference>
<keyword evidence="1" id="KW-0732">Signal</keyword>
<dbReference type="AlphaFoldDB" id="A0A7W7B663"/>
<feature type="chain" id="PRO_5030983404" evidence="1">
    <location>
        <begin position="23"/>
        <end position="162"/>
    </location>
</feature>
<dbReference type="Gene3D" id="3.30.160.150">
    <property type="entry name" value="Lipoprotein like domain"/>
    <property type="match status" value="1"/>
</dbReference>
<keyword evidence="3" id="KW-1185">Reference proteome</keyword>
<sequence length="162" mass="17347">MKRAAVLLLLLMAGCGLQPVYSGGSQGPSVAILSAIDVPVIPEKSGFLVRQALLDRLPAASGDRRYTLIVKLDDSISGFGVRGDDSISRERRQLRARWQLVQETSGAVLIDTVARSDAGIDIVSSEYAVIAAENAALERLSEEIAQQIIARVALFARSEAAR</sequence>
<protein>
    <submittedName>
        <fullName evidence="2">LPS-assembly lipoprotein</fullName>
    </submittedName>
</protein>
<dbReference type="RefSeq" id="WP_184071381.1">
    <property type="nucleotide sequence ID" value="NZ_JACHNZ010000049.1"/>
</dbReference>
<dbReference type="GO" id="GO:0019867">
    <property type="term" value="C:outer membrane"/>
    <property type="evidence" value="ECO:0007669"/>
    <property type="project" value="InterPro"/>
</dbReference>
<keyword evidence="2" id="KW-0449">Lipoprotein</keyword>
<feature type="signal peptide" evidence="1">
    <location>
        <begin position="1"/>
        <end position="22"/>
    </location>
</feature>
<dbReference type="EMBL" id="JACHNZ010000049">
    <property type="protein sequence ID" value="MBB4633617.1"/>
    <property type="molecule type" value="Genomic_DNA"/>
</dbReference>